<evidence type="ECO:0000256" key="9">
    <source>
        <dbReference type="ARBA" id="ARBA00023157"/>
    </source>
</evidence>
<evidence type="ECO:0000256" key="8">
    <source>
        <dbReference type="ARBA" id="ARBA00023136"/>
    </source>
</evidence>
<evidence type="ECO:0000256" key="2">
    <source>
        <dbReference type="ARBA" id="ARBA00007602"/>
    </source>
</evidence>
<evidence type="ECO:0000256" key="7">
    <source>
        <dbReference type="ARBA" id="ARBA00023002"/>
    </source>
</evidence>
<keyword evidence="10" id="KW-0143">Chaperone</keyword>
<comment type="caution">
    <text evidence="13">The sequence shown here is derived from an EMBL/GenBank/DDBJ whole genome shotgun (WGS) entry which is preliminary data.</text>
</comment>
<accession>A0A3M0Z048</accession>
<evidence type="ECO:0000256" key="12">
    <source>
        <dbReference type="SAM" id="Phobius"/>
    </source>
</evidence>
<dbReference type="InterPro" id="IPR012187">
    <property type="entry name" value="Disulphide_bond_form_BdbC"/>
</dbReference>
<dbReference type="SUPFAM" id="SSF158442">
    <property type="entry name" value="DsbB-like"/>
    <property type="match status" value="1"/>
</dbReference>
<dbReference type="PANTHER" id="PTHR43469">
    <property type="entry name" value="DISULFIDE FORMATION PROTEIN-RELATED"/>
    <property type="match status" value="1"/>
</dbReference>
<keyword evidence="9" id="KW-1015">Disulfide bond</keyword>
<gene>
    <name evidence="13" type="ORF">D6810_00280</name>
</gene>
<evidence type="ECO:0000256" key="4">
    <source>
        <dbReference type="ARBA" id="ARBA00022692"/>
    </source>
</evidence>
<evidence type="ECO:0000256" key="5">
    <source>
        <dbReference type="ARBA" id="ARBA00022982"/>
    </source>
</evidence>
<evidence type="ECO:0000256" key="6">
    <source>
        <dbReference type="ARBA" id="ARBA00022989"/>
    </source>
</evidence>
<dbReference type="PANTHER" id="PTHR43469:SF1">
    <property type="entry name" value="SPBETA PROPHAGE-DERIVED DISULFIDE BOND FORMATION PROTEIN B"/>
    <property type="match status" value="1"/>
</dbReference>
<dbReference type="InterPro" id="IPR003752">
    <property type="entry name" value="DiS_bond_form_DsbB/BdbC"/>
</dbReference>
<comment type="subcellular location">
    <subcellularLocation>
        <location evidence="1">Membrane</location>
        <topology evidence="1">Multi-pass membrane protein</topology>
    </subcellularLocation>
</comment>
<sequence>MFIRFRNKISHFFYDYSFVVFLVSSTGMFGSLYFSELANYEPCSLCYLQRYFLYPMVFLSAWEVITKKKLPKSPIIYILLSFMGLVVSLYHNYLQLSRTESFICTSGGVSCSKIDLVYFFGIPFSIPFMSLVAFLSILVLSIWGMMKVNTVSRYDT</sequence>
<evidence type="ECO:0000256" key="3">
    <source>
        <dbReference type="ARBA" id="ARBA00022448"/>
    </source>
</evidence>
<evidence type="ECO:0000256" key="11">
    <source>
        <dbReference type="ARBA" id="ARBA00023284"/>
    </source>
</evidence>
<protein>
    <submittedName>
        <fullName evidence="13">Disulfide bond formation protein B</fullName>
    </submittedName>
</protein>
<dbReference type="GO" id="GO:0006457">
    <property type="term" value="P:protein folding"/>
    <property type="evidence" value="ECO:0007669"/>
    <property type="project" value="InterPro"/>
</dbReference>
<evidence type="ECO:0000313" key="14">
    <source>
        <dbReference type="Proteomes" id="UP000269410"/>
    </source>
</evidence>
<keyword evidence="7" id="KW-0560">Oxidoreductase</keyword>
<keyword evidence="5" id="KW-0249">Electron transport</keyword>
<name>A0A3M0Z048_9BACT</name>
<feature type="transmembrane region" description="Helical" evidence="12">
    <location>
        <begin position="12"/>
        <end position="35"/>
    </location>
</feature>
<proteinExistence type="inferred from homology"/>
<evidence type="ECO:0000256" key="1">
    <source>
        <dbReference type="ARBA" id="ARBA00004141"/>
    </source>
</evidence>
<reference evidence="13 14" key="1">
    <citation type="submission" date="2018-10" db="EMBL/GenBank/DDBJ databases">
        <title>Thermophilic Lithotrophy and Phototrophy in an Intertidal, Iron-rich, Geothermal Spring.</title>
        <authorList>
            <person name="Ward L.M."/>
            <person name="Idei A."/>
            <person name="Nakagawa M."/>
            <person name="Ueno Y."/>
            <person name="Fischer W."/>
            <person name="Mcglynn S.E."/>
        </authorList>
    </citation>
    <scope>NUCLEOTIDE SEQUENCE [LARGE SCALE GENOMIC DNA]</scope>
    <source>
        <strain evidence="13">J137</strain>
    </source>
</reference>
<keyword evidence="3" id="KW-0813">Transport</keyword>
<keyword evidence="6 12" id="KW-1133">Transmembrane helix</keyword>
<feature type="transmembrane region" description="Helical" evidence="12">
    <location>
        <begin position="77"/>
        <end position="96"/>
    </location>
</feature>
<evidence type="ECO:0000313" key="13">
    <source>
        <dbReference type="EMBL" id="RMD77699.1"/>
    </source>
</evidence>
<dbReference type="EMBL" id="RFKV01000008">
    <property type="protein sequence ID" value="RMD77699.1"/>
    <property type="molecule type" value="Genomic_DNA"/>
</dbReference>
<comment type="similarity">
    <text evidence="2">Belongs to the DsbB family. BdbC subfamily.</text>
</comment>
<feature type="transmembrane region" description="Helical" evidence="12">
    <location>
        <begin position="116"/>
        <end position="143"/>
    </location>
</feature>
<organism evidence="13 14">
    <name type="scientific">Candidatus Dojkabacteria bacterium</name>
    <dbReference type="NCBI Taxonomy" id="2099670"/>
    <lineage>
        <taxon>Bacteria</taxon>
        <taxon>Candidatus Dojkabacteria</taxon>
    </lineage>
</organism>
<dbReference type="GO" id="GO:0015035">
    <property type="term" value="F:protein-disulfide reductase activity"/>
    <property type="evidence" value="ECO:0007669"/>
    <property type="project" value="InterPro"/>
</dbReference>
<dbReference type="Gene3D" id="1.20.1550.10">
    <property type="entry name" value="DsbB-like"/>
    <property type="match status" value="1"/>
</dbReference>
<keyword evidence="8 12" id="KW-0472">Membrane</keyword>
<keyword evidence="4 12" id="KW-0812">Transmembrane</keyword>
<dbReference type="GO" id="GO:0016020">
    <property type="term" value="C:membrane"/>
    <property type="evidence" value="ECO:0007669"/>
    <property type="project" value="UniProtKB-SubCell"/>
</dbReference>
<dbReference type="InterPro" id="IPR023380">
    <property type="entry name" value="DsbB-like_sf"/>
</dbReference>
<evidence type="ECO:0000256" key="10">
    <source>
        <dbReference type="ARBA" id="ARBA00023186"/>
    </source>
</evidence>
<dbReference type="Pfam" id="PF02600">
    <property type="entry name" value="DsbB"/>
    <property type="match status" value="1"/>
</dbReference>
<dbReference type="Proteomes" id="UP000269410">
    <property type="component" value="Unassembled WGS sequence"/>
</dbReference>
<dbReference type="AlphaFoldDB" id="A0A3M0Z048"/>
<feature type="transmembrane region" description="Helical" evidence="12">
    <location>
        <begin position="47"/>
        <end position="65"/>
    </location>
</feature>
<keyword evidence="11" id="KW-0676">Redox-active center</keyword>